<dbReference type="RefSeq" id="XP_011311888.1">
    <property type="nucleotide sequence ID" value="XM_011313586.1"/>
</dbReference>
<name>A0A9R1U961_9HYME</name>
<evidence type="ECO:0000256" key="1">
    <source>
        <dbReference type="SAM" id="MobiDB-lite"/>
    </source>
</evidence>
<dbReference type="AlphaFoldDB" id="A0A9R1U961"/>
<sequence length="232" mass="25859">MDSQSTNTVPRGRGRSFLLPQKNRKRKPEDPDHSSKPVKIVNLTTPRINMEYKKLIKDFGTPETINKHNQNRGIKTVKPNILKRRRTSLTHLTTSAIAAKANTPESSDTEGPMTSYNQHSIDENTEVDEDSDEEDDNNEIDETSESSAVNQPAKIANKKDAENYISTLEFAPVTAGQLLRRNRLGRHANGLVVLVAPSLPWGATTLTLGSLKPRDLSFYFRQSSLVSSVHPN</sequence>
<gene>
    <name evidence="3" type="primary">LOC105271819</name>
</gene>
<dbReference type="Proteomes" id="UP000694866">
    <property type="component" value="Unplaced"/>
</dbReference>
<keyword evidence="2" id="KW-1185">Reference proteome</keyword>
<feature type="region of interest" description="Disordered" evidence="1">
    <location>
        <begin position="92"/>
        <end position="151"/>
    </location>
</feature>
<dbReference type="KEGG" id="fas:105271819"/>
<dbReference type="GeneID" id="105271819"/>
<feature type="region of interest" description="Disordered" evidence="1">
    <location>
        <begin position="1"/>
        <end position="39"/>
    </location>
</feature>
<evidence type="ECO:0000313" key="2">
    <source>
        <dbReference type="Proteomes" id="UP000694866"/>
    </source>
</evidence>
<organism evidence="2 3">
    <name type="scientific">Fopius arisanus</name>
    <dbReference type="NCBI Taxonomy" id="64838"/>
    <lineage>
        <taxon>Eukaryota</taxon>
        <taxon>Metazoa</taxon>
        <taxon>Ecdysozoa</taxon>
        <taxon>Arthropoda</taxon>
        <taxon>Hexapoda</taxon>
        <taxon>Insecta</taxon>
        <taxon>Pterygota</taxon>
        <taxon>Neoptera</taxon>
        <taxon>Endopterygota</taxon>
        <taxon>Hymenoptera</taxon>
        <taxon>Apocrita</taxon>
        <taxon>Ichneumonoidea</taxon>
        <taxon>Braconidae</taxon>
        <taxon>Opiinae</taxon>
        <taxon>Fopius</taxon>
    </lineage>
</organism>
<accession>A0A9R1U961</accession>
<protein>
    <submittedName>
        <fullName evidence="3">Uncharacterized protein</fullName>
    </submittedName>
</protein>
<proteinExistence type="predicted"/>
<feature type="compositionally biased region" description="Acidic residues" evidence="1">
    <location>
        <begin position="123"/>
        <end position="144"/>
    </location>
</feature>
<evidence type="ECO:0000313" key="3">
    <source>
        <dbReference type="RefSeq" id="XP_011311888.1"/>
    </source>
</evidence>
<reference evidence="3" key="1">
    <citation type="submission" date="2025-08" db="UniProtKB">
        <authorList>
            <consortium name="RefSeq"/>
        </authorList>
    </citation>
    <scope>IDENTIFICATION</scope>
    <source>
        <strain evidence="3">USDA-PBARC FA_bdor</strain>
        <tissue evidence="3">Whole organism</tissue>
    </source>
</reference>